<dbReference type="PANTHER" id="PTHR30160">
    <property type="entry name" value="TETRAACYLDISACCHARIDE 4'-KINASE-RELATED"/>
    <property type="match status" value="1"/>
</dbReference>
<dbReference type="EMBL" id="JAUSVY010000006">
    <property type="protein sequence ID" value="MDQ0506023.1"/>
    <property type="molecule type" value="Genomic_DNA"/>
</dbReference>
<evidence type="ECO:0000256" key="4">
    <source>
        <dbReference type="ARBA" id="ARBA00022519"/>
    </source>
</evidence>
<sequence length="355" mass="37752">MRLLVVKLSSLGDVVHTFPALTDAAAALPGLDVDWAVEEAFAPVARLHPAVRRTISVPLRRLKKHPFAAWRSGEAAAVRRALGETRYDLVIDAQGLMKSALVAACANGPRHGFDRASAREPLATLLYAETHHVPETEHMATRIRKLFAAALGYRLDRRPADTGLSPATSARAPYLVFLHGTTWPTKTWTREGWRALASHAAAEGLRVLLFAHGAAETARARAIAEGLPAVELLPPQSLDTLAPLLQAAAGVVSVDTGLGHLAAAYGVPTLGLYGPTNPRLTGLFGARVRELPSTRACAPCEKARCRIAPDTRDGPPCLADLGAGAVWQALKALQAAPAVDKNRKSMAHEAGLPDR</sequence>
<dbReference type="InterPro" id="IPR011908">
    <property type="entry name" value="LipoPS_heptosylTferase-I"/>
</dbReference>
<dbReference type="RefSeq" id="WP_237343885.1">
    <property type="nucleotide sequence ID" value="NZ_JABWGX010000001.1"/>
</dbReference>
<comment type="pathway">
    <text evidence="2">Bacterial outer membrane biogenesis; LPS core biosynthesis.</text>
</comment>
<gene>
    <name evidence="14" type="ORF">QOZ94_002827</name>
</gene>
<comment type="caution">
    <text evidence="14">The sequence shown here is derived from an EMBL/GenBank/DDBJ whole genome shotgun (WGS) entry which is preliminary data.</text>
</comment>
<accession>A0ABU0LFZ3</accession>
<keyword evidence="4" id="KW-0997">Cell inner membrane</keyword>
<dbReference type="InterPro" id="IPR051199">
    <property type="entry name" value="LPS_LOS_Heptosyltrfase"/>
</dbReference>
<dbReference type="NCBIfam" id="TIGR02193">
    <property type="entry name" value="heptsyl_trn_I"/>
    <property type="match status" value="1"/>
</dbReference>
<dbReference type="Gene3D" id="3.40.50.2000">
    <property type="entry name" value="Glycogen Phosphorylase B"/>
    <property type="match status" value="2"/>
</dbReference>
<reference evidence="14 15" key="1">
    <citation type="submission" date="2023-07" db="EMBL/GenBank/DDBJ databases">
        <title>Genomic Encyclopedia of Type Strains, Phase IV (KMG-IV): sequencing the most valuable type-strain genomes for metagenomic binning, comparative biology and taxonomic classification.</title>
        <authorList>
            <person name="Goeker M."/>
        </authorList>
    </citation>
    <scope>NUCLEOTIDE SEQUENCE [LARGE SCALE GENOMIC DNA]</scope>
    <source>
        <strain evidence="14 15">DSM 3770</strain>
    </source>
</reference>
<keyword evidence="7" id="KW-0448">Lipopolysaccharide biosynthesis</keyword>
<evidence type="ECO:0000256" key="2">
    <source>
        <dbReference type="ARBA" id="ARBA00004713"/>
    </source>
</evidence>
<dbReference type="SUPFAM" id="SSF53756">
    <property type="entry name" value="UDP-Glycosyltransferase/glycogen phosphorylase"/>
    <property type="match status" value="1"/>
</dbReference>
<protein>
    <recommendedName>
        <fullName evidence="11">Lipopolysaccharide heptosyltransferase 1</fullName>
        <ecNumber evidence="10">2.4.99.23</ecNumber>
    </recommendedName>
    <alternativeName>
        <fullName evidence="12">ADP-heptose:lipopolysaccharide heptosyltransferase I</fullName>
    </alternativeName>
</protein>
<dbReference type="EC" id="2.4.99.23" evidence="10"/>
<comment type="similarity">
    <text evidence="9">Belongs to the glycosyltransferase 9 family.</text>
</comment>
<dbReference type="CDD" id="cd03789">
    <property type="entry name" value="GT9_LPS_heptosyltransferase"/>
    <property type="match status" value="1"/>
</dbReference>
<comment type="subcellular location">
    <subcellularLocation>
        <location evidence="1">Cell inner membrane</location>
        <topology evidence="1">Peripheral membrane protein</topology>
        <orientation evidence="1">Cytoplasmic side</orientation>
    </subcellularLocation>
</comment>
<dbReference type="Pfam" id="PF01075">
    <property type="entry name" value="Glyco_transf_9"/>
    <property type="match status" value="1"/>
</dbReference>
<keyword evidence="6 14" id="KW-0808">Transferase</keyword>
<evidence type="ECO:0000256" key="9">
    <source>
        <dbReference type="ARBA" id="ARBA00043995"/>
    </source>
</evidence>
<keyword evidence="8" id="KW-0472">Membrane</keyword>
<dbReference type="Proteomes" id="UP001241747">
    <property type="component" value="Unassembled WGS sequence"/>
</dbReference>
<dbReference type="InterPro" id="IPR002201">
    <property type="entry name" value="Glyco_trans_9"/>
</dbReference>
<evidence type="ECO:0000256" key="11">
    <source>
        <dbReference type="ARBA" id="ARBA00044190"/>
    </source>
</evidence>
<evidence type="ECO:0000256" key="7">
    <source>
        <dbReference type="ARBA" id="ARBA00022985"/>
    </source>
</evidence>
<evidence type="ECO:0000256" key="6">
    <source>
        <dbReference type="ARBA" id="ARBA00022679"/>
    </source>
</evidence>
<evidence type="ECO:0000256" key="3">
    <source>
        <dbReference type="ARBA" id="ARBA00022475"/>
    </source>
</evidence>
<organism evidence="14 15">
    <name type="scientific">Xanthobacter agilis</name>
    <dbReference type="NCBI Taxonomy" id="47492"/>
    <lineage>
        <taxon>Bacteria</taxon>
        <taxon>Pseudomonadati</taxon>
        <taxon>Pseudomonadota</taxon>
        <taxon>Alphaproteobacteria</taxon>
        <taxon>Hyphomicrobiales</taxon>
        <taxon>Xanthobacteraceae</taxon>
        <taxon>Xanthobacter</taxon>
    </lineage>
</organism>
<keyword evidence="3" id="KW-1003">Cell membrane</keyword>
<evidence type="ECO:0000256" key="10">
    <source>
        <dbReference type="ARBA" id="ARBA00044041"/>
    </source>
</evidence>
<evidence type="ECO:0000313" key="14">
    <source>
        <dbReference type="EMBL" id="MDQ0506023.1"/>
    </source>
</evidence>
<dbReference type="GO" id="GO:0016757">
    <property type="term" value="F:glycosyltransferase activity"/>
    <property type="evidence" value="ECO:0007669"/>
    <property type="project" value="UniProtKB-KW"/>
</dbReference>
<dbReference type="PANTHER" id="PTHR30160:SF19">
    <property type="entry name" value="LIPOPOLYSACCHARIDE HEPTOSYLTRANSFERASE 1"/>
    <property type="match status" value="1"/>
</dbReference>
<evidence type="ECO:0000256" key="5">
    <source>
        <dbReference type="ARBA" id="ARBA00022676"/>
    </source>
</evidence>
<proteinExistence type="inferred from homology"/>
<evidence type="ECO:0000256" key="12">
    <source>
        <dbReference type="ARBA" id="ARBA00044330"/>
    </source>
</evidence>
<evidence type="ECO:0000313" key="15">
    <source>
        <dbReference type="Proteomes" id="UP001241747"/>
    </source>
</evidence>
<keyword evidence="15" id="KW-1185">Reference proteome</keyword>
<keyword evidence="5 14" id="KW-0328">Glycosyltransferase</keyword>
<evidence type="ECO:0000256" key="1">
    <source>
        <dbReference type="ARBA" id="ARBA00004515"/>
    </source>
</evidence>
<evidence type="ECO:0000256" key="8">
    <source>
        <dbReference type="ARBA" id="ARBA00023136"/>
    </source>
</evidence>
<name>A0ABU0LFZ3_XANAG</name>
<evidence type="ECO:0000256" key="13">
    <source>
        <dbReference type="ARBA" id="ARBA00049201"/>
    </source>
</evidence>
<comment type="catalytic activity">
    <reaction evidence="13">
        <text>an alpha-Kdo-(2-&gt;4)-alpha-Kdo-(2-&gt;6)-lipid A + ADP-L-glycero-beta-D-manno-heptose = an L-alpha-D-Hep-(1-&gt;5)-[alpha-Kdo-(2-&gt;4)]-alpha-Kdo-(2-&gt;6)-lipid A + ADP + H(+)</text>
        <dbReference type="Rhea" id="RHEA:74067"/>
        <dbReference type="ChEBI" id="CHEBI:15378"/>
        <dbReference type="ChEBI" id="CHEBI:61506"/>
        <dbReference type="ChEBI" id="CHEBI:176431"/>
        <dbReference type="ChEBI" id="CHEBI:193068"/>
        <dbReference type="ChEBI" id="CHEBI:456216"/>
        <dbReference type="EC" id="2.4.99.23"/>
    </reaction>
</comment>